<dbReference type="AlphaFoldDB" id="A0A7D5T4F2"/>
<proteinExistence type="predicted"/>
<reference evidence="3 4" key="1">
    <citation type="submission" date="2020-07" db="EMBL/GenBank/DDBJ databases">
        <title>Halosimplex pelagicum sp. nov. and Halosimplex rubrum sp. nov., isolated from salted brown alga Laminaria, and emended description of the genus Halosimplex.</title>
        <authorList>
            <person name="Cui H."/>
        </authorList>
    </citation>
    <scope>NUCLEOTIDE SEQUENCE [LARGE SCALE GENOMIC DNA]</scope>
    <source>
        <strain evidence="3 4">R27</strain>
    </source>
</reference>
<dbReference type="Pfam" id="PF00534">
    <property type="entry name" value="Glycos_transf_1"/>
    <property type="match status" value="1"/>
</dbReference>
<keyword evidence="4" id="KW-1185">Reference proteome</keyword>
<dbReference type="InterPro" id="IPR028098">
    <property type="entry name" value="Glyco_trans_4-like_N"/>
</dbReference>
<evidence type="ECO:0000313" key="4">
    <source>
        <dbReference type="Proteomes" id="UP000509667"/>
    </source>
</evidence>
<keyword evidence="3" id="KW-0808">Transferase</keyword>
<dbReference type="GeneID" id="56077364"/>
<name>A0A7D5T4F2_9EURY</name>
<evidence type="ECO:0000259" key="1">
    <source>
        <dbReference type="Pfam" id="PF00534"/>
    </source>
</evidence>
<dbReference type="CDD" id="cd03801">
    <property type="entry name" value="GT4_PimA-like"/>
    <property type="match status" value="1"/>
</dbReference>
<dbReference type="Pfam" id="PF13439">
    <property type="entry name" value="Glyco_transf_4"/>
    <property type="match status" value="1"/>
</dbReference>
<feature type="domain" description="Glycosyltransferase subfamily 4-like N-terminal" evidence="2">
    <location>
        <begin position="38"/>
        <end position="203"/>
    </location>
</feature>
<dbReference type="PANTHER" id="PTHR45947:SF3">
    <property type="entry name" value="SULFOQUINOVOSYL TRANSFERASE SQD2"/>
    <property type="match status" value="1"/>
</dbReference>
<dbReference type="InterPro" id="IPR050194">
    <property type="entry name" value="Glycosyltransferase_grp1"/>
</dbReference>
<dbReference type="EMBL" id="CP058910">
    <property type="protein sequence ID" value="QLH76853.1"/>
    <property type="molecule type" value="Genomic_DNA"/>
</dbReference>
<gene>
    <name evidence="3" type="ORF">HZS55_05835</name>
</gene>
<dbReference type="RefSeq" id="WP_179910787.1">
    <property type="nucleotide sequence ID" value="NZ_CP058910.1"/>
</dbReference>
<dbReference type="PANTHER" id="PTHR45947">
    <property type="entry name" value="SULFOQUINOVOSYL TRANSFERASE SQD2"/>
    <property type="match status" value="1"/>
</dbReference>
<dbReference type="Proteomes" id="UP000509667">
    <property type="component" value="Chromosome"/>
</dbReference>
<organism evidence="3 4">
    <name type="scientific">Halosimplex rubrum</name>
    <dbReference type="NCBI Taxonomy" id="869889"/>
    <lineage>
        <taxon>Archaea</taxon>
        <taxon>Methanobacteriati</taxon>
        <taxon>Methanobacteriota</taxon>
        <taxon>Stenosarchaea group</taxon>
        <taxon>Halobacteria</taxon>
        <taxon>Halobacteriales</taxon>
        <taxon>Haloarculaceae</taxon>
        <taxon>Halosimplex</taxon>
    </lineage>
</organism>
<dbReference type="InterPro" id="IPR001296">
    <property type="entry name" value="Glyco_trans_1"/>
</dbReference>
<evidence type="ECO:0000313" key="3">
    <source>
        <dbReference type="EMBL" id="QLH76853.1"/>
    </source>
</evidence>
<feature type="domain" description="Glycosyl transferase family 1" evidence="1">
    <location>
        <begin position="216"/>
        <end position="358"/>
    </location>
</feature>
<dbReference type="Gene3D" id="3.40.50.2000">
    <property type="entry name" value="Glycogen Phosphorylase B"/>
    <property type="match status" value="2"/>
</dbReference>
<protein>
    <submittedName>
        <fullName evidence="3">Glycosyltransferase family 4 protein</fullName>
    </submittedName>
</protein>
<dbReference type="KEGG" id="hrr:HZS55_05835"/>
<accession>A0A7D5T4F2</accession>
<dbReference type="SUPFAM" id="SSF53756">
    <property type="entry name" value="UDP-Glycosyltransferase/glycogen phosphorylase"/>
    <property type="match status" value="1"/>
</dbReference>
<dbReference type="GO" id="GO:0016757">
    <property type="term" value="F:glycosyltransferase activity"/>
    <property type="evidence" value="ECO:0007669"/>
    <property type="project" value="InterPro"/>
</dbReference>
<sequence>MTDDHRGAAGTGSKASEATPRSLRILRVAQKVYPDVAGGGAYHVHALSRDQAAMGHDVTVLAVAPDGDGDRPHVEQRDGYTVVRYPPTAEPLGNAVSAGVAQFLRRTDEYDVVHAHSHLYFSTNLAALARRLSGTPLAVTNHGLYSQTAPKWVFDAYLRTVGRWTFDSADVAFCYTDEDRDRLRDLGVSVPVEVVANGIDTARFTPDGPRSDDLAGDPAILFVGRLVDGKRPGDALAAFERLRERAPNAGLTICGDGPLREKLEERVRDRGLDEAVRFLGHLSYETMPAVYRAADALVLPSEAEGLPRTVLEAMATDVPVVTSALDQLTGVVDGGGETVPVGDVDRFADALAAVTEERAAYSPRAVVEDGYDWATTVEQTTEQFQRIAAGR</sequence>
<evidence type="ECO:0000259" key="2">
    <source>
        <dbReference type="Pfam" id="PF13439"/>
    </source>
</evidence>
<dbReference type="OrthoDB" id="132546at2157"/>